<dbReference type="Proteomes" id="UP001515500">
    <property type="component" value="Chromosome 5"/>
</dbReference>
<name>A0AB40BC45_DIOCR</name>
<comment type="catalytic activity">
    <reaction evidence="14">
        <text>L-seryl-[protein] + ATP = O-phospho-L-seryl-[protein] + ADP + H(+)</text>
        <dbReference type="Rhea" id="RHEA:17989"/>
        <dbReference type="Rhea" id="RHEA-COMP:9863"/>
        <dbReference type="Rhea" id="RHEA-COMP:11604"/>
        <dbReference type="ChEBI" id="CHEBI:15378"/>
        <dbReference type="ChEBI" id="CHEBI:29999"/>
        <dbReference type="ChEBI" id="CHEBI:30616"/>
        <dbReference type="ChEBI" id="CHEBI:83421"/>
        <dbReference type="ChEBI" id="CHEBI:456216"/>
        <dbReference type="EC" id="2.7.11.1"/>
    </reaction>
</comment>
<dbReference type="PANTHER" id="PTHR24356:SF163">
    <property type="entry name" value="3-PHOSPHOINOSITIDE-DEPENDENT PROTEIN KINASE 1-RELATED"/>
    <property type="match status" value="1"/>
</dbReference>
<dbReference type="FunFam" id="2.30.29.30:FF:000305">
    <property type="entry name" value="3-phosphoinositide-dependent protein kinase 1"/>
    <property type="match status" value="1"/>
</dbReference>
<dbReference type="InterPro" id="IPR033931">
    <property type="entry name" value="PDK1-typ_PH"/>
</dbReference>
<organism evidence="18 19">
    <name type="scientific">Dioscorea cayennensis subsp. rotundata</name>
    <name type="common">White Guinea yam</name>
    <name type="synonym">Dioscorea rotundata</name>
    <dbReference type="NCBI Taxonomy" id="55577"/>
    <lineage>
        <taxon>Eukaryota</taxon>
        <taxon>Viridiplantae</taxon>
        <taxon>Streptophyta</taxon>
        <taxon>Embryophyta</taxon>
        <taxon>Tracheophyta</taxon>
        <taxon>Spermatophyta</taxon>
        <taxon>Magnoliopsida</taxon>
        <taxon>Liliopsida</taxon>
        <taxon>Dioscoreales</taxon>
        <taxon>Dioscoreaceae</taxon>
        <taxon>Dioscorea</taxon>
    </lineage>
</organism>
<dbReference type="SUPFAM" id="SSF50729">
    <property type="entry name" value="PH domain-like"/>
    <property type="match status" value="1"/>
</dbReference>
<dbReference type="Gene3D" id="3.30.200.20">
    <property type="entry name" value="Phosphorylase Kinase, domain 1"/>
    <property type="match status" value="1"/>
</dbReference>
<dbReference type="EC" id="2.7.11.1" evidence="4"/>
<dbReference type="Pfam" id="PF00069">
    <property type="entry name" value="Pkinase"/>
    <property type="match status" value="1"/>
</dbReference>
<dbReference type="FunFam" id="1.10.510.10:FF:000330">
    <property type="entry name" value="3-phosphoinositide-dependent protein kinase 2-like"/>
    <property type="match status" value="1"/>
</dbReference>
<evidence type="ECO:0000256" key="9">
    <source>
        <dbReference type="ARBA" id="ARBA00022741"/>
    </source>
</evidence>
<dbReference type="GO" id="GO:0004674">
    <property type="term" value="F:protein serine/threonine kinase activity"/>
    <property type="evidence" value="ECO:0007669"/>
    <property type="project" value="UniProtKB-KW"/>
</dbReference>
<keyword evidence="10" id="KW-0418">Kinase</keyword>
<accession>A0AB40BC45</accession>
<evidence type="ECO:0000313" key="18">
    <source>
        <dbReference type="Proteomes" id="UP001515500"/>
    </source>
</evidence>
<dbReference type="PROSITE" id="PS00107">
    <property type="entry name" value="PROTEIN_KINASE_ATP"/>
    <property type="match status" value="1"/>
</dbReference>
<evidence type="ECO:0000256" key="4">
    <source>
        <dbReference type="ARBA" id="ARBA00012513"/>
    </source>
</evidence>
<dbReference type="Gene3D" id="1.10.510.10">
    <property type="entry name" value="Transferase(Phosphotransferase) domain 1"/>
    <property type="match status" value="1"/>
</dbReference>
<keyword evidence="11 15" id="KW-0067">ATP-binding</keyword>
<keyword evidence="9 15" id="KW-0547">Nucleotide-binding</keyword>
<evidence type="ECO:0000256" key="3">
    <source>
        <dbReference type="ARBA" id="ARBA00010006"/>
    </source>
</evidence>
<evidence type="ECO:0000256" key="16">
    <source>
        <dbReference type="SAM" id="MobiDB-lite"/>
    </source>
</evidence>
<gene>
    <name evidence="19" type="primary">LOC120260712</name>
</gene>
<feature type="region of interest" description="Disordered" evidence="16">
    <location>
        <begin position="347"/>
        <end position="382"/>
    </location>
</feature>
<dbReference type="FunFam" id="3.30.200.20:FF:000191">
    <property type="entry name" value="3-phosphoinositide-dependent protein kinase 2-like"/>
    <property type="match status" value="1"/>
</dbReference>
<feature type="compositionally biased region" description="Low complexity" evidence="16">
    <location>
        <begin position="356"/>
        <end position="382"/>
    </location>
</feature>
<comment type="similarity">
    <text evidence="3">Belongs to the protein kinase superfamily. AGC Ser/Thr protein kinase family. PDPK1 subfamily.</text>
</comment>
<feature type="domain" description="Protein kinase" evidence="17">
    <location>
        <begin position="48"/>
        <end position="320"/>
    </location>
</feature>
<dbReference type="InterPro" id="IPR011009">
    <property type="entry name" value="Kinase-like_dom_sf"/>
</dbReference>
<proteinExistence type="inferred from homology"/>
<dbReference type="GeneID" id="120260712"/>
<dbReference type="Pfam" id="PF14593">
    <property type="entry name" value="PH_3"/>
    <property type="match status" value="1"/>
</dbReference>
<protein>
    <recommendedName>
        <fullName evidence="4">non-specific serine/threonine protein kinase</fullName>
        <ecNumber evidence="4">2.7.11.1</ecNumber>
    </recommendedName>
</protein>
<comment type="subcellular location">
    <subcellularLocation>
        <location evidence="2">Cytoplasm</location>
    </subcellularLocation>
    <subcellularLocation>
        <location evidence="1">Membrane</location>
        <topology evidence="1">Peripheral membrane protein</topology>
    </subcellularLocation>
</comment>
<dbReference type="PROSITE" id="PS50011">
    <property type="entry name" value="PROTEIN_KINASE_DOM"/>
    <property type="match status" value="1"/>
</dbReference>
<dbReference type="RefSeq" id="XP_039124201.1">
    <property type="nucleotide sequence ID" value="XM_039268267.1"/>
</dbReference>
<dbReference type="AlphaFoldDB" id="A0AB40BC45"/>
<evidence type="ECO:0000256" key="15">
    <source>
        <dbReference type="PROSITE-ProRule" id="PRU10141"/>
    </source>
</evidence>
<dbReference type="GO" id="GO:0005524">
    <property type="term" value="F:ATP binding"/>
    <property type="evidence" value="ECO:0007669"/>
    <property type="project" value="UniProtKB-UniRule"/>
</dbReference>
<dbReference type="InterPro" id="IPR008266">
    <property type="entry name" value="Tyr_kinase_AS"/>
</dbReference>
<keyword evidence="8" id="KW-0808">Transferase</keyword>
<dbReference type="GO" id="GO:0005737">
    <property type="term" value="C:cytoplasm"/>
    <property type="evidence" value="ECO:0007669"/>
    <property type="project" value="UniProtKB-SubCell"/>
</dbReference>
<evidence type="ECO:0000256" key="5">
    <source>
        <dbReference type="ARBA" id="ARBA00022490"/>
    </source>
</evidence>
<evidence type="ECO:0000256" key="11">
    <source>
        <dbReference type="ARBA" id="ARBA00022840"/>
    </source>
</evidence>
<feature type="binding site" evidence="15">
    <location>
        <position position="86"/>
    </location>
    <ligand>
        <name>ATP</name>
        <dbReference type="ChEBI" id="CHEBI:30616"/>
    </ligand>
</feature>
<reference evidence="19" key="1">
    <citation type="submission" date="2025-08" db="UniProtKB">
        <authorList>
            <consortium name="RefSeq"/>
        </authorList>
    </citation>
    <scope>IDENTIFICATION</scope>
</reference>
<dbReference type="GO" id="GO:0016020">
    <property type="term" value="C:membrane"/>
    <property type="evidence" value="ECO:0007669"/>
    <property type="project" value="UniProtKB-SubCell"/>
</dbReference>
<dbReference type="InterPro" id="IPR017441">
    <property type="entry name" value="Protein_kinase_ATP_BS"/>
</dbReference>
<dbReference type="PANTHER" id="PTHR24356">
    <property type="entry name" value="SERINE/THREONINE-PROTEIN KINASE"/>
    <property type="match status" value="1"/>
</dbReference>
<evidence type="ECO:0000256" key="2">
    <source>
        <dbReference type="ARBA" id="ARBA00004496"/>
    </source>
</evidence>
<evidence type="ECO:0000256" key="6">
    <source>
        <dbReference type="ARBA" id="ARBA00022527"/>
    </source>
</evidence>
<dbReference type="GO" id="GO:0035556">
    <property type="term" value="P:intracellular signal transduction"/>
    <property type="evidence" value="ECO:0007669"/>
    <property type="project" value="TreeGrafter"/>
</dbReference>
<evidence type="ECO:0000256" key="8">
    <source>
        <dbReference type="ARBA" id="ARBA00022679"/>
    </source>
</evidence>
<evidence type="ECO:0000313" key="19">
    <source>
        <dbReference type="RefSeq" id="XP_039124201.1"/>
    </source>
</evidence>
<keyword evidence="6" id="KW-0723">Serine/threonine-protein kinase</keyword>
<dbReference type="InterPro" id="IPR000719">
    <property type="entry name" value="Prot_kinase_dom"/>
</dbReference>
<evidence type="ECO:0000256" key="13">
    <source>
        <dbReference type="ARBA" id="ARBA00047899"/>
    </source>
</evidence>
<comment type="catalytic activity">
    <reaction evidence="13">
        <text>L-threonyl-[protein] + ATP = O-phospho-L-threonyl-[protein] + ADP + H(+)</text>
        <dbReference type="Rhea" id="RHEA:46608"/>
        <dbReference type="Rhea" id="RHEA-COMP:11060"/>
        <dbReference type="Rhea" id="RHEA-COMP:11605"/>
        <dbReference type="ChEBI" id="CHEBI:15378"/>
        <dbReference type="ChEBI" id="CHEBI:30013"/>
        <dbReference type="ChEBI" id="CHEBI:30616"/>
        <dbReference type="ChEBI" id="CHEBI:61977"/>
        <dbReference type="ChEBI" id="CHEBI:456216"/>
        <dbReference type="EC" id="2.7.11.1"/>
    </reaction>
</comment>
<keyword evidence="5" id="KW-0963">Cytoplasm</keyword>
<dbReference type="InterPro" id="IPR011993">
    <property type="entry name" value="PH-like_dom_sf"/>
</dbReference>
<dbReference type="SUPFAM" id="SSF56112">
    <property type="entry name" value="Protein kinase-like (PK-like)"/>
    <property type="match status" value="1"/>
</dbReference>
<evidence type="ECO:0000256" key="12">
    <source>
        <dbReference type="ARBA" id="ARBA00023136"/>
    </source>
</evidence>
<keyword evidence="18" id="KW-1185">Reference proteome</keyword>
<evidence type="ECO:0000256" key="10">
    <source>
        <dbReference type="ARBA" id="ARBA00022777"/>
    </source>
</evidence>
<dbReference type="Gene3D" id="2.30.29.30">
    <property type="entry name" value="Pleckstrin-homology domain (PH domain)/Phosphotyrosine-binding domain (PTB)"/>
    <property type="match status" value="1"/>
</dbReference>
<keyword evidence="12" id="KW-0472">Membrane</keyword>
<sequence length="491" mass="55308">MVVGGEGDEIERNFQAKVRLEPRNREEAAQRISIAFRAPQENFTIRDFELGKVLGVGSHSKVVRAKKKGSEHVYALKIMDKDFIIKENKVTCVKLERIVLDQLDHPGIVGLYFTFQDARCLYMALESCEGGELFDLISKLLLGLQRGRLSEIEARFYTAEVVEALEYLHGLGLIHCDIRPENLLLTADGHIKIADFGCVRPDKDSRITVPLNLLSENTQAFTGRTAYAPPEIQNSSPASPGNDLWALGCTLYHMLAGASPFKDAFELLVFQRIISRGINIPEYFSDEASDLIDKLLDIDPSRRLGAGPDGYLALKLHPFFKGIDWHNLRQGSVRKLAMEFIANKNNEPYNSTQNGSHQQSSFDRSSGSTSSSETHPHLSSLSSIDSFDSKWRDFLEPGESILMTSKLKKFRKLKSKKVQLILTDKPRLISVNANKLMEKKIVWSDNPNSINVQVVNSSHFKITTPTKVMSFEDAKQRAWQWKKTVEGLQKP</sequence>
<evidence type="ECO:0000256" key="7">
    <source>
        <dbReference type="ARBA" id="ARBA00022553"/>
    </source>
</evidence>
<evidence type="ECO:0000256" key="1">
    <source>
        <dbReference type="ARBA" id="ARBA00004170"/>
    </source>
</evidence>
<evidence type="ECO:0000256" key="14">
    <source>
        <dbReference type="ARBA" id="ARBA00048679"/>
    </source>
</evidence>
<dbReference type="PROSITE" id="PS00109">
    <property type="entry name" value="PROTEIN_KINASE_TYR"/>
    <property type="match status" value="1"/>
</dbReference>
<keyword evidence="7" id="KW-0597">Phosphoprotein</keyword>
<evidence type="ECO:0000259" key="17">
    <source>
        <dbReference type="PROSITE" id="PS50011"/>
    </source>
</evidence>
<dbReference type="InterPro" id="IPR050236">
    <property type="entry name" value="Ser_Thr_kinase_AGC"/>
</dbReference>